<reference evidence="1 2" key="1">
    <citation type="journal article" date="2018" name="BMC Genomics">
        <title>Comparative genome analyses reveal sequence features reflecting distinct modes of host-adaptation between dicot and monocot powdery mildew.</title>
        <authorList>
            <person name="Wu Y."/>
            <person name="Ma X."/>
            <person name="Pan Z."/>
            <person name="Kale S.D."/>
            <person name="Song Y."/>
            <person name="King H."/>
            <person name="Zhang Q."/>
            <person name="Presley C."/>
            <person name="Deng X."/>
            <person name="Wei C.I."/>
            <person name="Xiao S."/>
        </authorList>
    </citation>
    <scope>NUCLEOTIDE SEQUENCE [LARGE SCALE GENOMIC DNA]</scope>
    <source>
        <strain evidence="1">UCSC1</strain>
    </source>
</reference>
<accession>A0A420IAH0</accession>
<sequence>MDKSELITVTRFEDNYSCQGTLQVPPGSQRDHGFLVNLREEEFSISKEIKPKAVQLYLQQQLGIDIPYTSVHKASEQH</sequence>
<name>A0A420IAH0_9PEZI</name>
<dbReference type="Proteomes" id="UP000285405">
    <property type="component" value="Unassembled WGS sequence"/>
</dbReference>
<comment type="caution">
    <text evidence="1">The sequence shown here is derived from an EMBL/GenBank/DDBJ whole genome shotgun (WGS) entry which is preliminary data.</text>
</comment>
<dbReference type="AlphaFoldDB" id="A0A420IAH0"/>
<protein>
    <submittedName>
        <fullName evidence="1">Uncharacterized protein</fullName>
    </submittedName>
</protein>
<gene>
    <name evidence="1" type="ORF">GcC1_098029</name>
</gene>
<organism evidence="1 2">
    <name type="scientific">Golovinomyces cichoracearum</name>
    <dbReference type="NCBI Taxonomy" id="62708"/>
    <lineage>
        <taxon>Eukaryota</taxon>
        <taxon>Fungi</taxon>
        <taxon>Dikarya</taxon>
        <taxon>Ascomycota</taxon>
        <taxon>Pezizomycotina</taxon>
        <taxon>Leotiomycetes</taxon>
        <taxon>Erysiphales</taxon>
        <taxon>Erysiphaceae</taxon>
        <taxon>Golovinomyces</taxon>
    </lineage>
</organism>
<evidence type="ECO:0000313" key="2">
    <source>
        <dbReference type="Proteomes" id="UP000285405"/>
    </source>
</evidence>
<dbReference type="OrthoDB" id="10559311at2759"/>
<proteinExistence type="predicted"/>
<dbReference type="EMBL" id="MCBR01009865">
    <property type="protein sequence ID" value="RKF71533.1"/>
    <property type="molecule type" value="Genomic_DNA"/>
</dbReference>
<evidence type="ECO:0000313" key="1">
    <source>
        <dbReference type="EMBL" id="RKF71533.1"/>
    </source>
</evidence>